<name>A0A8X8FWK0_9GAMM</name>
<keyword evidence="3" id="KW-1185">Reference proteome</keyword>
<comment type="caution">
    <text evidence="2">The sequence shown here is derived from an EMBL/GenBank/DDBJ whole genome shotgun (WGS) entry which is preliminary data.</text>
</comment>
<protein>
    <submittedName>
        <fullName evidence="2">Uncharacterized protein</fullName>
    </submittedName>
</protein>
<organism evidence="2 3">
    <name type="scientific">Stenotrophomonas lacuserhaii</name>
    <dbReference type="NCBI Taxonomy" id="2760084"/>
    <lineage>
        <taxon>Bacteria</taxon>
        <taxon>Pseudomonadati</taxon>
        <taxon>Pseudomonadota</taxon>
        <taxon>Gammaproteobacteria</taxon>
        <taxon>Lysobacterales</taxon>
        <taxon>Lysobacteraceae</taxon>
        <taxon>Stenotrophomonas</taxon>
    </lineage>
</organism>
<sequence length="90" mass="9493">MEKQQAAAIAEAVLDPDLQAQQYRSAALKAASRERARNRDIAWFGLAGLIVGMPLAWLLGAAPGHGALLGVGAGCVLGCIARVLRSTRRR</sequence>
<dbReference type="AlphaFoldDB" id="A0A8X8FWK0"/>
<feature type="transmembrane region" description="Helical" evidence="1">
    <location>
        <begin position="41"/>
        <end position="60"/>
    </location>
</feature>
<feature type="transmembrane region" description="Helical" evidence="1">
    <location>
        <begin position="66"/>
        <end position="84"/>
    </location>
</feature>
<keyword evidence="1" id="KW-0812">Transmembrane</keyword>
<reference evidence="2 3" key="1">
    <citation type="submission" date="2020-08" db="EMBL/GenBank/DDBJ databases">
        <title>A Genomic Blueprint of the Chicken Gut Microbiome.</title>
        <authorList>
            <person name="Gilroy R."/>
            <person name="Ravi A."/>
            <person name="Getino M."/>
            <person name="Pursley I."/>
            <person name="Horton D.L."/>
            <person name="Alikhan N.-F."/>
            <person name="Baker D."/>
            <person name="Gharbi K."/>
            <person name="Hall N."/>
            <person name="Watson M."/>
            <person name="Adriaenssens E.M."/>
            <person name="Foster-Nyarko E."/>
            <person name="Jarju S."/>
            <person name="Secka A."/>
            <person name="Antonio M."/>
            <person name="Oren A."/>
            <person name="Chaudhuri R."/>
            <person name="La Ragione R.M."/>
            <person name="Hildebrand F."/>
            <person name="Pallen M.J."/>
        </authorList>
    </citation>
    <scope>NUCLEOTIDE SEQUENCE [LARGE SCALE GENOMIC DNA]</scope>
    <source>
        <strain evidence="2 3">Sa5BUN4</strain>
    </source>
</reference>
<evidence type="ECO:0000256" key="1">
    <source>
        <dbReference type="SAM" id="Phobius"/>
    </source>
</evidence>
<keyword evidence="1" id="KW-0472">Membrane</keyword>
<gene>
    <name evidence="2" type="ORF">H9654_08300</name>
</gene>
<dbReference type="Proteomes" id="UP000636938">
    <property type="component" value="Unassembled WGS sequence"/>
</dbReference>
<evidence type="ECO:0000313" key="2">
    <source>
        <dbReference type="EMBL" id="MBD7954207.1"/>
    </source>
</evidence>
<keyword evidence="1" id="KW-1133">Transmembrane helix</keyword>
<proteinExistence type="predicted"/>
<evidence type="ECO:0000313" key="3">
    <source>
        <dbReference type="Proteomes" id="UP000636938"/>
    </source>
</evidence>
<accession>A0A8X8FWK0</accession>
<dbReference type="RefSeq" id="WP_191770434.1">
    <property type="nucleotide sequence ID" value="NZ_JACSQS010000006.1"/>
</dbReference>
<dbReference type="EMBL" id="JACSQS010000006">
    <property type="protein sequence ID" value="MBD7954207.1"/>
    <property type="molecule type" value="Genomic_DNA"/>
</dbReference>